<dbReference type="PANTHER" id="PTHR12049:SF5">
    <property type="entry name" value="PROTEIN ARGININE METHYLTRANSFERASE NDUFAF7 HOMOLOG, MITOCHONDRIAL"/>
    <property type="match status" value="1"/>
</dbReference>
<sequence>MTPVEIFKPYYAEALGKHIVKQVGKEVFSASDPFHLLEIGGGNGTCMQGILDFLALHHPGLYAHTVCTMVDVSAPFLEAQRRTLAGHAGKVSFHLRSVLDWAEPNPRRGFVLAMELLDNLPHDKLVLKSTGLLQEAWVHRDPTSGAFLEKHKELSDPVLLSYLRNLSHFYKLPPDCFLKPSFSLYHNLILWSLLNDPLEPFPSTLRERLCNFAFRKKAELLGSSMTSSHTICYVPTGSFLLLKQLKEYFPRHGLLFADFNQLSETLSGTNAPLVQKTEGEESVVKDSYLDTQGEYDIFFPTNFLNLRILYQTVYGSRRAFVCSSKDFMKENADWRKTRTRLGFNPLLSDYVNTSFFISPME</sequence>
<dbReference type="InterPro" id="IPR003788">
    <property type="entry name" value="NDUFAF7"/>
</dbReference>
<organism evidence="8">
    <name type="scientific">Arcella intermedia</name>
    <dbReference type="NCBI Taxonomy" id="1963864"/>
    <lineage>
        <taxon>Eukaryota</taxon>
        <taxon>Amoebozoa</taxon>
        <taxon>Tubulinea</taxon>
        <taxon>Elardia</taxon>
        <taxon>Arcellinida</taxon>
        <taxon>Sphaerothecina</taxon>
        <taxon>Arcellidae</taxon>
        <taxon>Arcella</taxon>
    </lineage>
</organism>
<comment type="similarity">
    <text evidence="2 7">Belongs to the NDUFAF7 family.</text>
</comment>
<protein>
    <recommendedName>
        <fullName evidence="7">Protein arginine methyltransferase NDUFAF7</fullName>
        <ecNumber evidence="7">2.1.1.320</ecNumber>
    </recommendedName>
</protein>
<evidence type="ECO:0000256" key="3">
    <source>
        <dbReference type="ARBA" id="ARBA00022603"/>
    </source>
</evidence>
<dbReference type="GO" id="GO:0005739">
    <property type="term" value="C:mitochondrion"/>
    <property type="evidence" value="ECO:0007669"/>
    <property type="project" value="UniProtKB-SubCell"/>
</dbReference>
<dbReference type="Gene3D" id="3.40.50.12710">
    <property type="match status" value="1"/>
</dbReference>
<dbReference type="GO" id="GO:0035243">
    <property type="term" value="F:protein-arginine omega-N symmetric methyltransferase activity"/>
    <property type="evidence" value="ECO:0007669"/>
    <property type="project" value="UniProtKB-EC"/>
</dbReference>
<comment type="subcellular location">
    <subcellularLocation>
        <location evidence="1 7">Mitochondrion</location>
    </subcellularLocation>
</comment>
<dbReference type="InterPro" id="IPR038375">
    <property type="entry name" value="NDUFAF7_sf"/>
</dbReference>
<keyword evidence="3 7" id="KW-0489">Methyltransferase</keyword>
<accession>A0A6B2L524</accession>
<evidence type="ECO:0000256" key="4">
    <source>
        <dbReference type="ARBA" id="ARBA00022679"/>
    </source>
</evidence>
<dbReference type="CDD" id="cd02440">
    <property type="entry name" value="AdoMet_MTases"/>
    <property type="match status" value="1"/>
</dbReference>
<evidence type="ECO:0000313" key="8">
    <source>
        <dbReference type="EMBL" id="NDV32143.1"/>
    </source>
</evidence>
<dbReference type="Pfam" id="PF02636">
    <property type="entry name" value="Methyltransf_28"/>
    <property type="match status" value="1"/>
</dbReference>
<dbReference type="PANTHER" id="PTHR12049">
    <property type="entry name" value="PROTEIN ARGININE METHYLTRANSFERASE NDUFAF7, MITOCHONDRIAL"/>
    <property type="match status" value="1"/>
</dbReference>
<dbReference type="InterPro" id="IPR029063">
    <property type="entry name" value="SAM-dependent_MTases_sf"/>
</dbReference>
<dbReference type="SUPFAM" id="SSF53335">
    <property type="entry name" value="S-adenosyl-L-methionine-dependent methyltransferases"/>
    <property type="match status" value="1"/>
</dbReference>
<evidence type="ECO:0000256" key="1">
    <source>
        <dbReference type="ARBA" id="ARBA00004173"/>
    </source>
</evidence>
<dbReference type="EMBL" id="GIBP01003174">
    <property type="protein sequence ID" value="NDV32143.1"/>
    <property type="molecule type" value="Transcribed_RNA"/>
</dbReference>
<evidence type="ECO:0000256" key="6">
    <source>
        <dbReference type="ARBA" id="ARBA00048612"/>
    </source>
</evidence>
<dbReference type="GO" id="GO:0032259">
    <property type="term" value="P:methylation"/>
    <property type="evidence" value="ECO:0007669"/>
    <property type="project" value="UniProtKB-KW"/>
</dbReference>
<proteinExistence type="inferred from homology"/>
<keyword evidence="4 7" id="KW-0808">Transferase</keyword>
<keyword evidence="5 7" id="KW-0496">Mitochondrion</keyword>
<evidence type="ECO:0000256" key="5">
    <source>
        <dbReference type="ARBA" id="ARBA00023128"/>
    </source>
</evidence>
<evidence type="ECO:0000256" key="2">
    <source>
        <dbReference type="ARBA" id="ARBA00005891"/>
    </source>
</evidence>
<dbReference type="AlphaFoldDB" id="A0A6B2L524"/>
<evidence type="ECO:0000256" key="7">
    <source>
        <dbReference type="RuleBase" id="RU364114"/>
    </source>
</evidence>
<name>A0A6B2L524_9EUKA</name>
<comment type="catalytic activity">
    <reaction evidence="6 7">
        <text>L-arginyl-[protein] + 2 S-adenosyl-L-methionine = N(omega),N(omega)'-dimethyl-L-arginyl-[protein] + 2 S-adenosyl-L-homocysteine + 2 H(+)</text>
        <dbReference type="Rhea" id="RHEA:48108"/>
        <dbReference type="Rhea" id="RHEA-COMP:10532"/>
        <dbReference type="Rhea" id="RHEA-COMP:11992"/>
        <dbReference type="ChEBI" id="CHEBI:15378"/>
        <dbReference type="ChEBI" id="CHEBI:29965"/>
        <dbReference type="ChEBI" id="CHEBI:57856"/>
        <dbReference type="ChEBI" id="CHEBI:59789"/>
        <dbReference type="ChEBI" id="CHEBI:88221"/>
        <dbReference type="EC" id="2.1.1.320"/>
    </reaction>
</comment>
<dbReference type="EC" id="2.1.1.320" evidence="7"/>
<reference evidence="8" key="1">
    <citation type="journal article" date="2020" name="J. Eukaryot. Microbiol.">
        <title>De novo Sequencing, Assembly and Annotation of the Transcriptome for the Free-Living Testate Amoeba Arcella intermedia.</title>
        <authorList>
            <person name="Ribeiro G.M."/>
            <person name="Porfirio-Sousa A.L."/>
            <person name="Maurer-Alcala X.X."/>
            <person name="Katz L.A."/>
            <person name="Lahr D.J.G."/>
        </authorList>
    </citation>
    <scope>NUCLEOTIDE SEQUENCE</scope>
</reference>
<comment type="function">
    <text evidence="7">Arginine methyltransferase involved in the assembly or stability of mitochondrial NADH:ubiquinone oxidoreductase complex (complex I).</text>
</comment>